<keyword evidence="1" id="KW-0812">Transmembrane</keyword>
<dbReference type="Proteomes" id="UP001501729">
    <property type="component" value="Unassembled WGS sequence"/>
</dbReference>
<name>A0AAV3US28_9EURY</name>
<protein>
    <submittedName>
        <fullName evidence="2">Uncharacterized protein</fullName>
    </submittedName>
</protein>
<evidence type="ECO:0000313" key="3">
    <source>
        <dbReference type="Proteomes" id="UP001501729"/>
    </source>
</evidence>
<reference evidence="2 3" key="1">
    <citation type="journal article" date="2019" name="Int. J. Syst. Evol. Microbiol.">
        <title>The Global Catalogue of Microorganisms (GCM) 10K type strain sequencing project: providing services to taxonomists for standard genome sequencing and annotation.</title>
        <authorList>
            <consortium name="The Broad Institute Genomics Platform"/>
            <consortium name="The Broad Institute Genome Sequencing Center for Infectious Disease"/>
            <person name="Wu L."/>
            <person name="Ma J."/>
        </authorList>
    </citation>
    <scope>NUCLEOTIDE SEQUENCE [LARGE SCALE GENOMIC DNA]</scope>
    <source>
        <strain evidence="2 3">JCM 17504</strain>
    </source>
</reference>
<feature type="transmembrane region" description="Helical" evidence="1">
    <location>
        <begin position="9"/>
        <end position="32"/>
    </location>
</feature>
<gene>
    <name evidence="2" type="ORF">GCM10025751_58400</name>
</gene>
<keyword evidence="1" id="KW-0472">Membrane</keyword>
<dbReference type="AlphaFoldDB" id="A0AAV3US28"/>
<comment type="caution">
    <text evidence="2">The sequence shown here is derived from an EMBL/GenBank/DDBJ whole genome shotgun (WGS) entry which is preliminary data.</text>
</comment>
<evidence type="ECO:0000256" key="1">
    <source>
        <dbReference type="SAM" id="Phobius"/>
    </source>
</evidence>
<evidence type="ECO:0000313" key="2">
    <source>
        <dbReference type="EMBL" id="GAA5066470.1"/>
    </source>
</evidence>
<sequence length="88" mass="9413">MDIDRIADLFLGALMILLGLIPAGFFLFGWIPTNQFASDVGTVTHYSLLNHVLVQLVVSLCGLVLAAAGVLTIKYGRSDIGSDTADLY</sequence>
<accession>A0AAV3US28</accession>
<dbReference type="RefSeq" id="WP_227778660.1">
    <property type="nucleotide sequence ID" value="NZ_BAABKX010000030.1"/>
</dbReference>
<proteinExistence type="predicted"/>
<dbReference type="GeneID" id="68617454"/>
<keyword evidence="3" id="KW-1185">Reference proteome</keyword>
<dbReference type="EMBL" id="BAABKX010000030">
    <property type="protein sequence ID" value="GAA5066470.1"/>
    <property type="molecule type" value="Genomic_DNA"/>
</dbReference>
<organism evidence="2 3">
    <name type="scientific">Haladaptatus pallidirubidus</name>
    <dbReference type="NCBI Taxonomy" id="1008152"/>
    <lineage>
        <taxon>Archaea</taxon>
        <taxon>Methanobacteriati</taxon>
        <taxon>Methanobacteriota</taxon>
        <taxon>Stenosarchaea group</taxon>
        <taxon>Halobacteria</taxon>
        <taxon>Halobacteriales</taxon>
        <taxon>Haladaptataceae</taxon>
        <taxon>Haladaptatus</taxon>
    </lineage>
</organism>
<keyword evidence="1" id="KW-1133">Transmembrane helix</keyword>
<feature type="transmembrane region" description="Helical" evidence="1">
    <location>
        <begin position="52"/>
        <end position="73"/>
    </location>
</feature>